<gene>
    <name evidence="3" type="ORF">DWQ67_06485</name>
</gene>
<proteinExistence type="predicted"/>
<feature type="transmembrane region" description="Helical" evidence="2">
    <location>
        <begin position="50"/>
        <end position="73"/>
    </location>
</feature>
<feature type="transmembrane region" description="Helical" evidence="2">
    <location>
        <begin position="85"/>
        <end position="106"/>
    </location>
</feature>
<organism evidence="3 4">
    <name type="scientific">Galactobacter caseinivorans</name>
    <dbReference type="NCBI Taxonomy" id="2676123"/>
    <lineage>
        <taxon>Bacteria</taxon>
        <taxon>Bacillati</taxon>
        <taxon>Actinomycetota</taxon>
        <taxon>Actinomycetes</taxon>
        <taxon>Micrococcales</taxon>
        <taxon>Micrococcaceae</taxon>
        <taxon>Galactobacter</taxon>
    </lineage>
</organism>
<dbReference type="AlphaFoldDB" id="A0A496PJS0"/>
<name>A0A496PJS0_9MICC</name>
<dbReference type="EMBL" id="QQXL01000003">
    <property type="protein sequence ID" value="RKW70745.1"/>
    <property type="molecule type" value="Genomic_DNA"/>
</dbReference>
<feature type="region of interest" description="Disordered" evidence="1">
    <location>
        <begin position="1"/>
        <end position="33"/>
    </location>
</feature>
<reference evidence="3 4" key="1">
    <citation type="submission" date="2018-07" db="EMBL/GenBank/DDBJ databases">
        <title>Arthrobacter sp. nov., isolated from raw cow's milk with high bacterial count.</title>
        <authorList>
            <person name="Hahne J."/>
            <person name="Isele D."/>
            <person name="Lipski A."/>
        </authorList>
    </citation>
    <scope>NUCLEOTIDE SEQUENCE [LARGE SCALE GENOMIC DNA]</scope>
    <source>
        <strain evidence="3 4">JZ R-183</strain>
    </source>
</reference>
<feature type="compositionally biased region" description="Pro residues" evidence="1">
    <location>
        <begin position="1"/>
        <end position="10"/>
    </location>
</feature>
<evidence type="ECO:0008006" key="5">
    <source>
        <dbReference type="Google" id="ProtNLM"/>
    </source>
</evidence>
<dbReference type="Proteomes" id="UP000273119">
    <property type="component" value="Unassembled WGS sequence"/>
</dbReference>
<evidence type="ECO:0000256" key="2">
    <source>
        <dbReference type="SAM" id="Phobius"/>
    </source>
</evidence>
<evidence type="ECO:0000256" key="1">
    <source>
        <dbReference type="SAM" id="MobiDB-lite"/>
    </source>
</evidence>
<accession>A0A496PJS0</accession>
<dbReference type="RefSeq" id="WP_121484770.1">
    <property type="nucleotide sequence ID" value="NZ_QQXL01000003.1"/>
</dbReference>
<sequence>MSPEDLPPPAGGRVRVTADDAGPAPARGSSSGTEDFYVDQLRRAQLRLSLGVACGFLAVLSVLAVVVATWELLEAVRWGGLPLSWWLIGFSLYPLVLGAALFYQAAARRLERRYRRLARP</sequence>
<keyword evidence="2" id="KW-0812">Transmembrane</keyword>
<keyword evidence="2" id="KW-0472">Membrane</keyword>
<keyword evidence="4" id="KW-1185">Reference proteome</keyword>
<protein>
    <recommendedName>
        <fullName evidence="5">Heavy metal transporter</fullName>
    </recommendedName>
</protein>
<comment type="caution">
    <text evidence="3">The sequence shown here is derived from an EMBL/GenBank/DDBJ whole genome shotgun (WGS) entry which is preliminary data.</text>
</comment>
<keyword evidence="2" id="KW-1133">Transmembrane helix</keyword>
<evidence type="ECO:0000313" key="4">
    <source>
        <dbReference type="Proteomes" id="UP000273119"/>
    </source>
</evidence>
<evidence type="ECO:0000313" key="3">
    <source>
        <dbReference type="EMBL" id="RKW70745.1"/>
    </source>
</evidence>